<feature type="compositionally biased region" description="Basic and acidic residues" evidence="1">
    <location>
        <begin position="1415"/>
        <end position="1431"/>
    </location>
</feature>
<keyword evidence="2" id="KW-1133">Transmembrane helix</keyword>
<dbReference type="SUPFAM" id="SSF50729">
    <property type="entry name" value="PH domain-like"/>
    <property type="match status" value="1"/>
</dbReference>
<dbReference type="GO" id="GO:0005737">
    <property type="term" value="C:cytoplasm"/>
    <property type="evidence" value="ECO:0007669"/>
    <property type="project" value="TreeGrafter"/>
</dbReference>
<evidence type="ECO:0000256" key="2">
    <source>
        <dbReference type="SAM" id="Phobius"/>
    </source>
</evidence>
<keyword evidence="2" id="KW-0812">Transmembrane</keyword>
<dbReference type="PROSITE" id="PS50196">
    <property type="entry name" value="RANBD1"/>
    <property type="match status" value="1"/>
</dbReference>
<comment type="caution">
    <text evidence="4">The sequence shown here is derived from an EMBL/GenBank/DDBJ whole genome shotgun (WGS) entry which is preliminary data.</text>
</comment>
<dbReference type="GO" id="GO:0005643">
    <property type="term" value="C:nuclear pore"/>
    <property type="evidence" value="ECO:0007669"/>
    <property type="project" value="TreeGrafter"/>
</dbReference>
<feature type="domain" description="RanBD1" evidence="3">
    <location>
        <begin position="5"/>
        <end position="147"/>
    </location>
</feature>
<feature type="transmembrane region" description="Helical" evidence="2">
    <location>
        <begin position="432"/>
        <end position="454"/>
    </location>
</feature>
<feature type="transmembrane region" description="Helical" evidence="2">
    <location>
        <begin position="211"/>
        <end position="233"/>
    </location>
</feature>
<organism evidence="4 5">
    <name type="scientific">Kipferlia bialata</name>
    <dbReference type="NCBI Taxonomy" id="797122"/>
    <lineage>
        <taxon>Eukaryota</taxon>
        <taxon>Metamonada</taxon>
        <taxon>Carpediemonas-like organisms</taxon>
        <taxon>Kipferlia</taxon>
    </lineage>
</organism>
<feature type="region of interest" description="Disordered" evidence="1">
    <location>
        <begin position="707"/>
        <end position="736"/>
    </location>
</feature>
<keyword evidence="2" id="KW-0472">Membrane</keyword>
<feature type="compositionally biased region" description="Basic and acidic residues" evidence="1">
    <location>
        <begin position="1375"/>
        <end position="1392"/>
    </location>
</feature>
<feature type="compositionally biased region" description="Basic and acidic residues" evidence="1">
    <location>
        <begin position="722"/>
        <end position="736"/>
    </location>
</feature>
<feature type="region of interest" description="Disordered" evidence="1">
    <location>
        <begin position="386"/>
        <end position="405"/>
    </location>
</feature>
<dbReference type="InterPro" id="IPR036890">
    <property type="entry name" value="HATPase_C_sf"/>
</dbReference>
<dbReference type="SMART" id="SM00160">
    <property type="entry name" value="RanBD"/>
    <property type="match status" value="1"/>
</dbReference>
<keyword evidence="5" id="KW-1185">Reference proteome</keyword>
<feature type="compositionally biased region" description="Basic and acidic residues" evidence="1">
    <location>
        <begin position="1317"/>
        <end position="1342"/>
    </location>
</feature>
<dbReference type="Gene3D" id="3.30.565.10">
    <property type="entry name" value="Histidine kinase-like ATPase, C-terminal domain"/>
    <property type="match status" value="1"/>
</dbReference>
<feature type="transmembrane region" description="Helical" evidence="2">
    <location>
        <begin position="239"/>
        <end position="262"/>
    </location>
</feature>
<feature type="compositionally biased region" description="Basic and acidic residues" evidence="1">
    <location>
        <begin position="1"/>
        <end position="19"/>
    </location>
</feature>
<evidence type="ECO:0000313" key="5">
    <source>
        <dbReference type="Proteomes" id="UP000265618"/>
    </source>
</evidence>
<feature type="transmembrane region" description="Helical" evidence="2">
    <location>
        <begin position="283"/>
        <end position="304"/>
    </location>
</feature>
<dbReference type="Proteomes" id="UP000265618">
    <property type="component" value="Unassembled WGS sequence"/>
</dbReference>
<feature type="compositionally biased region" description="Low complexity" evidence="1">
    <location>
        <begin position="1304"/>
        <end position="1315"/>
    </location>
</feature>
<sequence>MSEVESKPVVEGEEARVEASVEATASEETESVEFHCRTKVYRFDRAANEWKERGVGTMKMLLKKDGLPFSRVVVRRDQTFKVCVNFIVHPLQVLEASPGSDSAWSLTCQDFSDGEVQNTIFAIRFKSVEDATAFKTNFERLQGLIAPHFEEAEESGPSQTLALSMGVFVYILMQSRDVSQALCMCFLSLTRVYPLWASVREAGRQSSRPSLLLVLSGLSFCLALVGACLYLSTLPLMRTLLYAVHVLFISLFALCVPCLYGTKGLGQSAPSRPVVDTLSIGRDALGVMVLVAPALGLAYLDIYFHDPCSIETLLDTVLDRGVEGERETCTFIPLTGTAQFFWSHFMRHYVCLLFMRTVYILFGEERERDMWMERENTRLSGIPASSIAGRRQRKKRERKPSATPKPQVMAYACTYAPGEVSGTPDYPGQDPLFTTLHALLYSLVGIGCGCLSMLTRERGFPLPMYVYVLIMGILALESPFAVTAYGLSLWLEGLEPLDGVEDGWYGAVGAYPEMGASADTDTPTWCLLLFSVMVYASRHATKLLIDSNQRLIEVSCQLHPIQCECDTGARVSQSITARKAAEAVSLLQAPAGARSSVASASVCNDTEHDLCALCGDEGRDAYEAVASSFILGSTVDRLRLTTEYHATTRMTAAVEAKQMASDVFQQFCFACFTTQTVDNAFVVQKLFSLLGALLHPSAERAVYAICPTQQGEQPPPGVQPRPDGKAGRGREGERWDKGMDAIRTTDAHRVAPEEGVAETPAQCGITRLMSVGSVLAGMPDSDLLSCLPAIDMSGGFVVIFSPTFPHYRACQPVGVVNSKWPLFYGPHMSAMVPESANRDLPLFVCATQSLVSDAIGLFFGRIGLIGTKGGTNTESLEPESHLIDVVFSGLRIADGLMANHRSFVGRYRQLSKRKQQSLFLSRFLTIASMDSRFTVNTSLDMCAMFGDTVGQTEEQQALINGVAGGLHSMFLAFYAVFLFSMLPALTQSLKPKRRKGPVLCVVGDHLVKVDSGQVRVFGDPSHNNSTSMPINLCTVLEDLVTNLEPLARKQNTRLTLYCDANVPETTLLKHYMVVLKALTGVITNSLLACDPEREGGGEVAVHVTLAPIEDVPRVDSRAFLRNTISEKEPHEMQFWSRSTVMFTAVPTSAPKDSLFINMVVADTGRGMTTQKLHSCFVVFNKFIPPTKPRPVTDESMGSVTDGRAAVEGSQLNFNMLPTQSSGSSLPAIGARGDTMSWTDVSLEASVLQTDDRSVHSFVGSSGGDAFSSGPSQGATRGQVGPELALKLRRHRQQMRGPGRYQIESSSSRSKSSTLSGDTDKSKETDSSWRDETDMEGERERERVHRKGSSSGVDVAVGEGVSMYNYESASSQVDGEGDREGSDYSDAESDRSYVHCLPTETEQGGMYADSEGEVSDDQRFTDAAHDEQKETEGTGVSIGVHGTESIGMGYSFLFETMRMTNGSFRVASDPGNGTVVCMTLPLTGNQSHSPCDYIRTEVPGTMAVVFCDEYEEECLSSALSDCGCFTVSGTSFPDIEYAFQTGGALCVYVIAETILDAVFARVPIAVLRPHFDRIIVIASGTGSEEEPVSDNPDVASFMQYCFRRQAWVFRPVRRFVFVRAISLVLGIKGPVCKPCWRQAVHGATQVRTLLTCLDLGTVDDRVM</sequence>
<feature type="region of interest" description="Disordered" evidence="1">
    <location>
        <begin position="1367"/>
        <end position="1431"/>
    </location>
</feature>
<dbReference type="GO" id="GO:0005096">
    <property type="term" value="F:GTPase activator activity"/>
    <property type="evidence" value="ECO:0007669"/>
    <property type="project" value="TreeGrafter"/>
</dbReference>
<evidence type="ECO:0000256" key="1">
    <source>
        <dbReference type="SAM" id="MobiDB-lite"/>
    </source>
</evidence>
<name>A0A9K3CQE7_9EUKA</name>
<reference evidence="4 5" key="1">
    <citation type="journal article" date="2018" name="PLoS ONE">
        <title>The draft genome of Kipferlia bialata reveals reductive genome evolution in fornicate parasites.</title>
        <authorList>
            <person name="Tanifuji G."/>
            <person name="Takabayashi S."/>
            <person name="Kume K."/>
            <person name="Takagi M."/>
            <person name="Nakayama T."/>
            <person name="Kamikawa R."/>
            <person name="Inagaki Y."/>
            <person name="Hashimoto T."/>
        </authorList>
    </citation>
    <scope>NUCLEOTIDE SEQUENCE [LARGE SCALE GENOMIC DNA]</scope>
    <source>
        <strain evidence="4">NY0173</strain>
    </source>
</reference>
<gene>
    <name evidence="4" type="ORF">KIPB_002317</name>
</gene>
<dbReference type="EMBL" id="BDIP01000374">
    <property type="protein sequence ID" value="GIQ81369.1"/>
    <property type="molecule type" value="Genomic_DNA"/>
</dbReference>
<protein>
    <recommendedName>
        <fullName evidence="3">RanBD1 domain-containing protein</fullName>
    </recommendedName>
</protein>
<feature type="region of interest" description="Disordered" evidence="1">
    <location>
        <begin position="1"/>
        <end position="22"/>
    </location>
</feature>
<accession>A0A9K3CQE7</accession>
<evidence type="ECO:0000259" key="3">
    <source>
        <dbReference type="PROSITE" id="PS50196"/>
    </source>
</evidence>
<evidence type="ECO:0000313" key="4">
    <source>
        <dbReference type="EMBL" id="GIQ81369.1"/>
    </source>
</evidence>
<dbReference type="InterPro" id="IPR000156">
    <property type="entry name" value="Ran_bind_dom"/>
</dbReference>
<dbReference type="InterPro" id="IPR011993">
    <property type="entry name" value="PH-like_dom_sf"/>
</dbReference>
<feature type="transmembrane region" description="Helical" evidence="2">
    <location>
        <begin position="466"/>
        <end position="491"/>
    </location>
</feature>
<feature type="region of interest" description="Disordered" evidence="1">
    <location>
        <begin position="1258"/>
        <end position="1355"/>
    </location>
</feature>
<dbReference type="PANTHER" id="PTHR23138:SF87">
    <property type="entry name" value="E3 SUMO-PROTEIN LIGASE RANBP2"/>
    <property type="match status" value="1"/>
</dbReference>
<dbReference type="Gene3D" id="2.30.29.30">
    <property type="entry name" value="Pleckstrin-homology domain (PH domain)/Phosphotyrosine-binding domain (PTB)"/>
    <property type="match status" value="1"/>
</dbReference>
<dbReference type="PANTHER" id="PTHR23138">
    <property type="entry name" value="RAN BINDING PROTEIN"/>
    <property type="match status" value="1"/>
</dbReference>
<dbReference type="OrthoDB" id="2357150at2759"/>
<dbReference type="InterPro" id="IPR045255">
    <property type="entry name" value="RanBP1-like"/>
</dbReference>
<dbReference type="Pfam" id="PF00638">
    <property type="entry name" value="Ran_BP1"/>
    <property type="match status" value="1"/>
</dbReference>
<proteinExistence type="predicted"/>